<dbReference type="EMBL" id="CP069037">
    <property type="protein sequence ID" value="QRD03450.1"/>
    <property type="molecule type" value="Genomic_DNA"/>
</dbReference>
<organism evidence="2 3">
    <name type="scientific">Phaeosphaeria nodorum (strain SN15 / ATCC MYA-4574 / FGSC 10173)</name>
    <name type="common">Glume blotch fungus</name>
    <name type="synonym">Parastagonospora nodorum</name>
    <dbReference type="NCBI Taxonomy" id="321614"/>
    <lineage>
        <taxon>Eukaryota</taxon>
        <taxon>Fungi</taxon>
        <taxon>Dikarya</taxon>
        <taxon>Ascomycota</taxon>
        <taxon>Pezizomycotina</taxon>
        <taxon>Dothideomycetes</taxon>
        <taxon>Pleosporomycetidae</taxon>
        <taxon>Pleosporales</taxon>
        <taxon>Pleosporineae</taxon>
        <taxon>Phaeosphaeriaceae</taxon>
        <taxon>Parastagonospora</taxon>
    </lineage>
</organism>
<gene>
    <name evidence="2" type="ORF">JI435_419540</name>
</gene>
<dbReference type="Proteomes" id="UP000663193">
    <property type="component" value="Chromosome 15"/>
</dbReference>
<feature type="region of interest" description="Disordered" evidence="1">
    <location>
        <begin position="1"/>
        <end position="37"/>
    </location>
</feature>
<accession>A0A7U2FDT7</accession>
<evidence type="ECO:0000256" key="1">
    <source>
        <dbReference type="SAM" id="MobiDB-lite"/>
    </source>
</evidence>
<sequence length="37" mass="4334">MAMLPSKRVRSNQPPLDSTGLAKRRWRWPALDQRSAR</sequence>
<evidence type="ECO:0000313" key="2">
    <source>
        <dbReference type="EMBL" id="QRD03450.1"/>
    </source>
</evidence>
<proteinExistence type="predicted"/>
<dbReference type="VEuPathDB" id="FungiDB:JI435_419540"/>
<dbReference type="AlphaFoldDB" id="A0A7U2FDT7"/>
<evidence type="ECO:0000313" key="3">
    <source>
        <dbReference type="Proteomes" id="UP000663193"/>
    </source>
</evidence>
<name>A0A7U2FDT7_PHANO</name>
<protein>
    <submittedName>
        <fullName evidence="2">Uncharacterized protein</fullName>
    </submittedName>
</protein>
<reference evidence="3" key="1">
    <citation type="journal article" date="2021" name="BMC Genomics">
        <title>Chromosome-level genome assembly and manually-curated proteome of model necrotroph Parastagonospora nodorum Sn15 reveals a genome-wide trove of candidate effector homologs, and redundancy of virulence-related functions within an accessory chromosome.</title>
        <authorList>
            <person name="Bertazzoni S."/>
            <person name="Jones D.A.B."/>
            <person name="Phan H.T."/>
            <person name="Tan K.-C."/>
            <person name="Hane J.K."/>
        </authorList>
    </citation>
    <scope>NUCLEOTIDE SEQUENCE [LARGE SCALE GENOMIC DNA]</scope>
    <source>
        <strain evidence="3">SN15 / ATCC MYA-4574 / FGSC 10173)</strain>
    </source>
</reference>
<keyword evidence="3" id="KW-1185">Reference proteome</keyword>